<sequence length="125" mass="13406">PKATGTAAEAAIQVPGRVQSRVNLMTGDKSAGWEHVVSRHFNPEVNASQFTIGQAELRTLLQSKEVVSAPVTRMLESAQGIRYVREVNLSGPIGIDKFSGQPTSTMTVLTDRFGNLITTTPGVVK</sequence>
<evidence type="ECO:0000313" key="3">
    <source>
        <dbReference type="EMBL" id="QCO92614.1"/>
    </source>
</evidence>
<name>A0A4P8GD32_PSEAI</name>
<dbReference type="AlphaFoldDB" id="A0A4P8GD32"/>
<dbReference type="RefSeq" id="WP_206499629.1">
    <property type="nucleotide sequence ID" value="NZ_JABTXA010000062.1"/>
</dbReference>
<protein>
    <submittedName>
        <fullName evidence="2">CdiA</fullName>
    </submittedName>
</protein>
<proteinExistence type="predicted"/>
<evidence type="ECO:0000313" key="1">
    <source>
        <dbReference type="EMBL" id="QCO92245.1"/>
    </source>
</evidence>
<organism evidence="2">
    <name type="scientific">Pseudomonas aeruginosa</name>
    <dbReference type="NCBI Taxonomy" id="287"/>
    <lineage>
        <taxon>Bacteria</taxon>
        <taxon>Pseudomonadati</taxon>
        <taxon>Pseudomonadota</taxon>
        <taxon>Gammaproteobacteria</taxon>
        <taxon>Pseudomonadales</taxon>
        <taxon>Pseudomonadaceae</taxon>
        <taxon>Pseudomonas</taxon>
    </lineage>
</organism>
<gene>
    <name evidence="2" type="primary">cdiA2</name>
</gene>
<dbReference type="EMBL" id="MK509203">
    <property type="protein sequence ID" value="QCO92245.1"/>
    <property type="molecule type" value="Genomic_DNA"/>
</dbReference>
<evidence type="ECO:0000313" key="2">
    <source>
        <dbReference type="EMBL" id="QCO92425.1"/>
    </source>
</evidence>
<feature type="non-terminal residue" evidence="2">
    <location>
        <position position="1"/>
    </location>
</feature>
<dbReference type="EMBL" id="MK509258">
    <property type="protein sequence ID" value="QCO92425.1"/>
    <property type="molecule type" value="Genomic_DNA"/>
</dbReference>
<dbReference type="EMBL" id="MK509315">
    <property type="protein sequence ID" value="QCO92614.1"/>
    <property type="molecule type" value="Genomic_DNA"/>
</dbReference>
<accession>A0A4P8GD32</accession>
<reference evidence="2" key="1">
    <citation type="journal article" date="2019" name="J. Bacteriol.">
        <title>Diversity of Pseudomonas aeruginosa contact-dependent growth inhibition systems.</title>
        <authorList>
            <person name="Allen J.P."/>
            <person name="Hauser A.R."/>
        </authorList>
    </citation>
    <scope>NUCLEOTIDE SEQUENCE</scope>
    <source>
        <strain evidence="1">PABL018</strain>
        <strain evidence="2">PABL052</strain>
        <strain evidence="3">PABL084</strain>
    </source>
</reference>